<feature type="compositionally biased region" description="Polar residues" evidence="1">
    <location>
        <begin position="423"/>
        <end position="434"/>
    </location>
</feature>
<feature type="compositionally biased region" description="Basic and acidic residues" evidence="1">
    <location>
        <begin position="636"/>
        <end position="650"/>
    </location>
</feature>
<feature type="compositionally biased region" description="Low complexity" evidence="1">
    <location>
        <begin position="42"/>
        <end position="57"/>
    </location>
</feature>
<protein>
    <submittedName>
        <fullName evidence="2">Uncharacterized protein</fullName>
    </submittedName>
</protein>
<feature type="region of interest" description="Disordered" evidence="1">
    <location>
        <begin position="267"/>
        <end position="355"/>
    </location>
</feature>
<feature type="region of interest" description="Disordered" evidence="1">
    <location>
        <begin position="24"/>
        <end position="88"/>
    </location>
</feature>
<accession>A0AAD4LEC1</accession>
<keyword evidence="3" id="KW-1185">Reference proteome</keyword>
<evidence type="ECO:0000313" key="3">
    <source>
        <dbReference type="Proteomes" id="UP001201163"/>
    </source>
</evidence>
<feature type="compositionally biased region" description="Basic residues" evidence="1">
    <location>
        <begin position="790"/>
        <end position="802"/>
    </location>
</feature>
<sequence length="802" mass="87582">MKTYIDKGVQAGVSQLHSRALSLDAGSLSPSPNDPPLTIGDSQLLSPLAPSLQVSPAYNHSPARGPSISKTELSSSSKPRQLPLLKPSAHRHSSIRVFSLPEDSPAITGRETFDLIPRVVSMPEQRPNGAQLADSSLSTEGYDGSMLSGGSFLSGTDTTSGICFSSRTQGTIPHTPSPPPSPDSVLIIENNCGLSEAFLSNQHPTKASSPGSEMKMAPADEGWITWAKSPPRPIPALHGPLSLPYARCPSGAEGTIIEEPDNLPRVIWGLDSGEHRDHSDDFDPDTKVKKQEVSTQPPQPFRHSPRQYKPSDENPAEFSTRTHSSVGSVSSTRAGSDTAQAGTLKPRDTSAGHTDVVYNPYSETIVLENLVERRHARAVNHGHDYDSTVDLTRTLERHLHFRESETELQNGGELDRNLLSTTYGPRNSLSSSRPSGAGLPAMRVSSRPAVGSALPQILIEPRSPEVSQASSRRMTAMELAHQYQQQQLLKMQQQSLLPTPPNSSSPLWSSEFSPYNHQSVSPVSLRHQAVQEQLQDPETSNQLRYLMRERLSRNIMHDHEIPHLVPPPQINPVPRPDYSSYELDPATSQALTNFLAAQDYQHLSPLSSEVLLPVSRTTQTLPGYLGHDARRYAAPHRDALSSPSHEEFRYARGHSQHQIPRSIPLARLMQRRLSSVPEEDSSPTINGRSPSPSQLMRHGADRPYLHPPAEHGYQYVDMLGSSGNYPVAYLDPASHGSQSKVRGSVFNNKSSSTAGATALDIQGRYRARHEGSSSEKDPTPGPKRASGGLRKTRGRPPRIHPN</sequence>
<evidence type="ECO:0000313" key="2">
    <source>
        <dbReference type="EMBL" id="KAH8990565.1"/>
    </source>
</evidence>
<dbReference type="AlphaFoldDB" id="A0AAD4LEC1"/>
<feature type="region of interest" description="Disordered" evidence="1">
    <location>
        <begin position="636"/>
        <end position="708"/>
    </location>
</feature>
<feature type="compositionally biased region" description="Polar residues" evidence="1">
    <location>
        <begin position="735"/>
        <end position="755"/>
    </location>
</feature>
<evidence type="ECO:0000256" key="1">
    <source>
        <dbReference type="SAM" id="MobiDB-lite"/>
    </source>
</evidence>
<proteinExistence type="predicted"/>
<reference evidence="2" key="1">
    <citation type="submission" date="2022-01" db="EMBL/GenBank/DDBJ databases">
        <title>Comparative genomics reveals a dynamic genome evolution in the ectomycorrhizal milk-cap (Lactarius) mushrooms.</title>
        <authorList>
            <consortium name="DOE Joint Genome Institute"/>
            <person name="Lebreton A."/>
            <person name="Tang N."/>
            <person name="Kuo A."/>
            <person name="LaButti K."/>
            <person name="Drula E."/>
            <person name="Barry K."/>
            <person name="Clum A."/>
            <person name="Lipzen A."/>
            <person name="Mousain D."/>
            <person name="Ng V."/>
            <person name="Wang R."/>
            <person name="Wang X."/>
            <person name="Dai Y."/>
            <person name="Henrissat B."/>
            <person name="Grigoriev I.V."/>
            <person name="Guerin-Laguette A."/>
            <person name="Yu F."/>
            <person name="Martin F.M."/>
        </authorList>
    </citation>
    <scope>NUCLEOTIDE SEQUENCE</scope>
    <source>
        <strain evidence="2">QP</strain>
    </source>
</reference>
<name>A0AAD4LEC1_9AGAM</name>
<feature type="region of interest" description="Disordered" evidence="1">
    <location>
        <begin position="733"/>
        <end position="802"/>
    </location>
</feature>
<comment type="caution">
    <text evidence="2">The sequence shown here is derived from an EMBL/GenBank/DDBJ whole genome shotgun (WGS) entry which is preliminary data.</text>
</comment>
<dbReference type="Proteomes" id="UP001201163">
    <property type="component" value="Unassembled WGS sequence"/>
</dbReference>
<feature type="compositionally biased region" description="Basic and acidic residues" evidence="1">
    <location>
        <begin position="272"/>
        <end position="292"/>
    </location>
</feature>
<feature type="compositionally biased region" description="Polar residues" evidence="1">
    <location>
        <begin position="682"/>
        <end position="694"/>
    </location>
</feature>
<feature type="region of interest" description="Disordered" evidence="1">
    <location>
        <begin position="423"/>
        <end position="443"/>
    </location>
</feature>
<feature type="compositionally biased region" description="Polar residues" evidence="1">
    <location>
        <begin position="317"/>
        <end position="341"/>
    </location>
</feature>
<organism evidence="2 3">
    <name type="scientific">Lactarius akahatsu</name>
    <dbReference type="NCBI Taxonomy" id="416441"/>
    <lineage>
        <taxon>Eukaryota</taxon>
        <taxon>Fungi</taxon>
        <taxon>Dikarya</taxon>
        <taxon>Basidiomycota</taxon>
        <taxon>Agaricomycotina</taxon>
        <taxon>Agaricomycetes</taxon>
        <taxon>Russulales</taxon>
        <taxon>Russulaceae</taxon>
        <taxon>Lactarius</taxon>
    </lineage>
</organism>
<dbReference type="EMBL" id="JAKELL010000030">
    <property type="protein sequence ID" value="KAH8990565.1"/>
    <property type="molecule type" value="Genomic_DNA"/>
</dbReference>
<feature type="compositionally biased region" description="Low complexity" evidence="1">
    <location>
        <begin position="67"/>
        <end position="77"/>
    </location>
</feature>
<gene>
    <name evidence="2" type="ORF">EDB92DRAFT_760768</name>
</gene>
<feature type="compositionally biased region" description="Basic and acidic residues" evidence="1">
    <location>
        <begin position="768"/>
        <end position="778"/>
    </location>
</feature>